<evidence type="ECO:0000313" key="2">
    <source>
        <dbReference type="EMBL" id="QPI52720.1"/>
    </source>
</evidence>
<reference evidence="2 3" key="1">
    <citation type="submission" date="2020-11" db="EMBL/GenBank/DDBJ databases">
        <authorList>
            <person name="Sun Q."/>
        </authorList>
    </citation>
    <scope>NUCLEOTIDE SEQUENCE [LARGE SCALE GENOMIC DNA]</scope>
    <source>
        <strain evidence="2 3">P8398</strain>
    </source>
</reference>
<evidence type="ECO:0000313" key="3">
    <source>
        <dbReference type="Proteomes" id="UP000662888"/>
    </source>
</evidence>
<name>A0AA48WKN3_9BURK</name>
<gene>
    <name evidence="2" type="ORF">IV454_15265</name>
</gene>
<feature type="region of interest" description="Disordered" evidence="1">
    <location>
        <begin position="37"/>
        <end position="68"/>
    </location>
</feature>
<accession>A0AA48WKN3</accession>
<dbReference type="Proteomes" id="UP000662888">
    <property type="component" value="Chromosome"/>
</dbReference>
<dbReference type="EMBL" id="CP065053">
    <property type="protein sequence ID" value="QPI52720.1"/>
    <property type="molecule type" value="Genomic_DNA"/>
</dbReference>
<dbReference type="RefSeq" id="WP_206092125.1">
    <property type="nucleotide sequence ID" value="NZ_CP065053.1"/>
</dbReference>
<organism evidence="2 3">
    <name type="scientific">Massilia antarctica</name>
    <dbReference type="NCBI Taxonomy" id="2765360"/>
    <lineage>
        <taxon>Bacteria</taxon>
        <taxon>Pseudomonadati</taxon>
        <taxon>Pseudomonadota</taxon>
        <taxon>Betaproteobacteria</taxon>
        <taxon>Burkholderiales</taxon>
        <taxon>Oxalobacteraceae</taxon>
        <taxon>Telluria group</taxon>
        <taxon>Massilia</taxon>
    </lineage>
</organism>
<keyword evidence="3" id="KW-1185">Reference proteome</keyword>
<proteinExistence type="predicted"/>
<evidence type="ECO:0000256" key="1">
    <source>
        <dbReference type="SAM" id="MobiDB-lite"/>
    </source>
</evidence>
<sequence length="68" mass="7020">MSRSPLAARGARTGATGIQACCLHTICRDKLRTVRKASTSAASAPPSCAGRQMQPGGQRPGPAAPFRQ</sequence>
<protein>
    <submittedName>
        <fullName evidence="2">Uncharacterized protein</fullName>
    </submittedName>
</protein>